<name>A0A0D3AZG2_BRAOL</name>
<dbReference type="AlphaFoldDB" id="A0A0D3AZG2"/>
<accession>A0A0D3AZG2</accession>
<dbReference type="HOGENOM" id="CLU_2200588_0_0_1"/>
<keyword evidence="2" id="KW-1185">Reference proteome</keyword>
<evidence type="ECO:0000313" key="2">
    <source>
        <dbReference type="Proteomes" id="UP000032141"/>
    </source>
</evidence>
<dbReference type="Gramene" id="Bo3g001970.1">
    <property type="protein sequence ID" value="Bo3g001970.1"/>
    <property type="gene ID" value="Bo3g001970"/>
</dbReference>
<organism evidence="1 2">
    <name type="scientific">Brassica oleracea var. oleracea</name>
    <dbReference type="NCBI Taxonomy" id="109376"/>
    <lineage>
        <taxon>Eukaryota</taxon>
        <taxon>Viridiplantae</taxon>
        <taxon>Streptophyta</taxon>
        <taxon>Embryophyta</taxon>
        <taxon>Tracheophyta</taxon>
        <taxon>Spermatophyta</taxon>
        <taxon>Magnoliopsida</taxon>
        <taxon>eudicotyledons</taxon>
        <taxon>Gunneridae</taxon>
        <taxon>Pentapetalae</taxon>
        <taxon>rosids</taxon>
        <taxon>malvids</taxon>
        <taxon>Brassicales</taxon>
        <taxon>Brassicaceae</taxon>
        <taxon>Brassiceae</taxon>
        <taxon>Brassica</taxon>
    </lineage>
</organism>
<reference evidence="1 2" key="1">
    <citation type="journal article" date="2014" name="Genome Biol.">
        <title>Transcriptome and methylome profiling reveals relics of genome dominance in the mesopolyploid Brassica oleracea.</title>
        <authorList>
            <person name="Parkin I.A."/>
            <person name="Koh C."/>
            <person name="Tang H."/>
            <person name="Robinson S.J."/>
            <person name="Kagale S."/>
            <person name="Clarke W.E."/>
            <person name="Town C.D."/>
            <person name="Nixon J."/>
            <person name="Krishnakumar V."/>
            <person name="Bidwell S.L."/>
            <person name="Denoeud F."/>
            <person name="Belcram H."/>
            <person name="Links M.G."/>
            <person name="Just J."/>
            <person name="Clarke C."/>
            <person name="Bender T."/>
            <person name="Huebert T."/>
            <person name="Mason A.S."/>
            <person name="Pires J.C."/>
            <person name="Barker G."/>
            <person name="Moore J."/>
            <person name="Walley P.G."/>
            <person name="Manoli S."/>
            <person name="Batley J."/>
            <person name="Edwards D."/>
            <person name="Nelson M.N."/>
            <person name="Wang X."/>
            <person name="Paterson A.H."/>
            <person name="King G."/>
            <person name="Bancroft I."/>
            <person name="Chalhoub B."/>
            <person name="Sharpe A.G."/>
        </authorList>
    </citation>
    <scope>NUCLEOTIDE SEQUENCE</scope>
    <source>
        <strain evidence="1 2">cv. TO1000</strain>
    </source>
</reference>
<protein>
    <submittedName>
        <fullName evidence="1">Uncharacterized protein</fullName>
    </submittedName>
</protein>
<proteinExistence type="predicted"/>
<dbReference type="Proteomes" id="UP000032141">
    <property type="component" value="Chromosome C3"/>
</dbReference>
<reference evidence="1" key="2">
    <citation type="submission" date="2015-03" db="UniProtKB">
        <authorList>
            <consortium name="EnsemblPlants"/>
        </authorList>
    </citation>
    <scope>IDENTIFICATION</scope>
</reference>
<dbReference type="EnsemblPlants" id="Bo3g001970.1">
    <property type="protein sequence ID" value="Bo3g001970.1"/>
    <property type="gene ID" value="Bo3g001970"/>
</dbReference>
<evidence type="ECO:0000313" key="1">
    <source>
        <dbReference type="EnsemblPlants" id="Bo3g001970.1"/>
    </source>
</evidence>
<sequence length="108" mass="12644">MMHQPRLSFCAKPRVCTGPDLFQGSQIIHMELLRQKSLNVCFMLCLRSHQTLKAKPRVCSRLHVELLLQQKLLTISSILNQRSHQMLRARPRLCSESLYANMQKRKLM</sequence>